<dbReference type="InterPro" id="IPR013087">
    <property type="entry name" value="Znf_C2H2_type"/>
</dbReference>
<keyword evidence="6" id="KW-0862">Zinc</keyword>
<dbReference type="Pfam" id="PF00096">
    <property type="entry name" value="zf-C2H2"/>
    <property type="match status" value="9"/>
</dbReference>
<dbReference type="InterPro" id="IPR050589">
    <property type="entry name" value="Ikaros_C2H2-ZF"/>
</dbReference>
<feature type="domain" description="C2H2-type" evidence="13">
    <location>
        <begin position="642"/>
        <end position="667"/>
    </location>
</feature>
<keyword evidence="3" id="KW-0479">Metal-binding</keyword>
<feature type="domain" description="C2H2-type" evidence="13">
    <location>
        <begin position="412"/>
        <end position="439"/>
    </location>
</feature>
<dbReference type="GO" id="GO:0005694">
    <property type="term" value="C:chromosome"/>
    <property type="evidence" value="ECO:0007669"/>
    <property type="project" value="UniProtKB-ARBA"/>
</dbReference>
<keyword evidence="4" id="KW-0677">Repeat</keyword>
<dbReference type="Proteomes" id="UP000261680">
    <property type="component" value="Unplaced"/>
</dbReference>
<keyword evidence="5 11" id="KW-0863">Zinc-finger</keyword>
<dbReference type="CDD" id="cd07765">
    <property type="entry name" value="KRAB_A-box"/>
    <property type="match status" value="1"/>
</dbReference>
<dbReference type="GO" id="GO:0005634">
    <property type="term" value="C:nucleus"/>
    <property type="evidence" value="ECO:0007669"/>
    <property type="project" value="UniProtKB-SubCell"/>
</dbReference>
<evidence type="ECO:0000256" key="11">
    <source>
        <dbReference type="PROSITE-ProRule" id="PRU00042"/>
    </source>
</evidence>
<evidence type="ECO:0000313" key="16">
    <source>
        <dbReference type="RefSeq" id="XP_040484211.1"/>
    </source>
</evidence>
<dbReference type="PANTHER" id="PTHR24404">
    <property type="entry name" value="ZINC FINGER PROTEIN"/>
    <property type="match status" value="1"/>
</dbReference>
<evidence type="ECO:0000256" key="8">
    <source>
        <dbReference type="ARBA" id="ARBA00023125"/>
    </source>
</evidence>
<keyword evidence="7" id="KW-0805">Transcription regulation</keyword>
<dbReference type="GO" id="GO:0000978">
    <property type="term" value="F:RNA polymerase II cis-regulatory region sequence-specific DNA binding"/>
    <property type="evidence" value="ECO:0007669"/>
    <property type="project" value="TreeGrafter"/>
</dbReference>
<evidence type="ECO:0000256" key="10">
    <source>
        <dbReference type="ARBA" id="ARBA00023242"/>
    </source>
</evidence>
<dbReference type="FunFam" id="3.30.160.60:FF:000362">
    <property type="entry name" value="Zinc finger protein 606"/>
    <property type="match status" value="1"/>
</dbReference>
<feature type="domain" description="C2H2-type" evidence="13">
    <location>
        <begin position="614"/>
        <end position="641"/>
    </location>
</feature>
<evidence type="ECO:0000259" key="13">
    <source>
        <dbReference type="PROSITE" id="PS50157"/>
    </source>
</evidence>
<dbReference type="InterPro" id="IPR001909">
    <property type="entry name" value="KRAB"/>
</dbReference>
<evidence type="ECO:0000256" key="3">
    <source>
        <dbReference type="ARBA" id="ARBA00022723"/>
    </source>
</evidence>
<dbReference type="FunFam" id="3.30.160.60:FF:001732">
    <property type="entry name" value="Zgc:162936"/>
    <property type="match status" value="1"/>
</dbReference>
<dbReference type="AlphaFoldDB" id="A0A8M1FLG2"/>
<dbReference type="FunFam" id="3.30.160.60:FF:000773">
    <property type="entry name" value="Zinc finger protein 44"/>
    <property type="match status" value="1"/>
</dbReference>
<evidence type="ECO:0000256" key="7">
    <source>
        <dbReference type="ARBA" id="ARBA00023015"/>
    </source>
</evidence>
<evidence type="ECO:0000256" key="6">
    <source>
        <dbReference type="ARBA" id="ARBA00022833"/>
    </source>
</evidence>
<feature type="region of interest" description="Disordered" evidence="12">
    <location>
        <begin position="224"/>
        <end position="245"/>
    </location>
</feature>
<evidence type="ECO:0000256" key="1">
    <source>
        <dbReference type="ARBA" id="ARBA00004123"/>
    </source>
</evidence>
<dbReference type="FunFam" id="3.30.160.60:FF:001174">
    <property type="entry name" value="zinc finger protein 527 isoform X1"/>
    <property type="match status" value="1"/>
</dbReference>
<dbReference type="GO" id="GO:0003700">
    <property type="term" value="F:DNA-binding transcription factor activity"/>
    <property type="evidence" value="ECO:0007669"/>
    <property type="project" value="TreeGrafter"/>
</dbReference>
<dbReference type="InterPro" id="IPR036051">
    <property type="entry name" value="KRAB_dom_sf"/>
</dbReference>
<evidence type="ECO:0000256" key="2">
    <source>
        <dbReference type="ARBA" id="ARBA00006991"/>
    </source>
</evidence>
<dbReference type="OrthoDB" id="3156061at2759"/>
<proteinExistence type="inferred from homology"/>
<reference evidence="16" key="1">
    <citation type="submission" date="2025-08" db="UniProtKB">
        <authorList>
            <consortium name="RefSeq"/>
        </authorList>
    </citation>
    <scope>IDENTIFICATION</scope>
    <source>
        <tissue evidence="16">Whole blood</tissue>
    </source>
</reference>
<feature type="domain" description="C2H2-type" evidence="13">
    <location>
        <begin position="468"/>
        <end position="495"/>
    </location>
</feature>
<feature type="domain" description="C2H2-type" evidence="13">
    <location>
        <begin position="440"/>
        <end position="467"/>
    </location>
</feature>
<feature type="domain" description="C2H2-type" evidence="13">
    <location>
        <begin position="356"/>
        <end position="383"/>
    </location>
</feature>
<dbReference type="FunFam" id="3.30.160.60:FF:002716">
    <property type="entry name" value="Zinc finger protein 212"/>
    <property type="match status" value="1"/>
</dbReference>
<keyword evidence="9" id="KW-0804">Transcription</keyword>
<feature type="domain" description="C2H2-type" evidence="13">
    <location>
        <begin position="552"/>
        <end position="579"/>
    </location>
</feature>
<dbReference type="GO" id="GO:0000122">
    <property type="term" value="P:negative regulation of transcription by RNA polymerase II"/>
    <property type="evidence" value="ECO:0007669"/>
    <property type="project" value="UniProtKB-ARBA"/>
</dbReference>
<evidence type="ECO:0000256" key="5">
    <source>
        <dbReference type="ARBA" id="ARBA00022771"/>
    </source>
</evidence>
<feature type="domain" description="C2H2-type" evidence="13">
    <location>
        <begin position="524"/>
        <end position="551"/>
    </location>
</feature>
<dbReference type="GeneID" id="103676331"/>
<comment type="similarity">
    <text evidence="2">Belongs to the krueppel C2H2-type zinc-finger protein family.</text>
</comment>
<evidence type="ECO:0000256" key="4">
    <source>
        <dbReference type="ARBA" id="ARBA00022737"/>
    </source>
</evidence>
<feature type="domain" description="C2H2-type" evidence="13">
    <location>
        <begin position="496"/>
        <end position="523"/>
    </location>
</feature>
<keyword evidence="10" id="KW-0539">Nucleus</keyword>
<evidence type="ECO:0000256" key="9">
    <source>
        <dbReference type="ARBA" id="ARBA00023163"/>
    </source>
</evidence>
<dbReference type="SMART" id="SM00355">
    <property type="entry name" value="ZnF_C2H2"/>
    <property type="match status" value="11"/>
</dbReference>
<accession>A0A8M1FLG2</accession>
<feature type="domain" description="KRAB" evidence="14">
    <location>
        <begin position="141"/>
        <end position="212"/>
    </location>
</feature>
<dbReference type="GO" id="GO:0045893">
    <property type="term" value="P:positive regulation of DNA-templated transcription"/>
    <property type="evidence" value="ECO:0007669"/>
    <property type="project" value="UniProtKB-ARBA"/>
</dbReference>
<dbReference type="Pfam" id="PF01352">
    <property type="entry name" value="KRAB"/>
    <property type="match status" value="1"/>
</dbReference>
<comment type="subcellular location">
    <subcellularLocation>
        <location evidence="1">Nucleus</location>
    </subcellularLocation>
</comment>
<feature type="domain" description="C2H2-type" evidence="13">
    <location>
        <begin position="580"/>
        <end position="613"/>
    </location>
</feature>
<dbReference type="PROSITE" id="PS50805">
    <property type="entry name" value="KRAB"/>
    <property type="match status" value="1"/>
</dbReference>
<dbReference type="FunFam" id="3.30.160.60:FF:002254">
    <property type="entry name" value="Zinc finger protein 540"/>
    <property type="match status" value="1"/>
</dbReference>
<dbReference type="SMART" id="SM00349">
    <property type="entry name" value="KRAB"/>
    <property type="match status" value="1"/>
</dbReference>
<evidence type="ECO:0000256" key="12">
    <source>
        <dbReference type="SAM" id="MobiDB-lite"/>
    </source>
</evidence>
<evidence type="ECO:0000259" key="14">
    <source>
        <dbReference type="PROSITE" id="PS50805"/>
    </source>
</evidence>
<dbReference type="FunFam" id="3.30.160.60:FF:000557">
    <property type="entry name" value="zinc finger and SCAN domain-containing protein 29"/>
    <property type="match status" value="1"/>
</dbReference>
<keyword evidence="15" id="KW-1185">Reference proteome</keyword>
<name>A0A8M1FLG2_URSMA</name>
<dbReference type="FunFam" id="3.30.160.60:FF:000052">
    <property type="entry name" value="zinc finger protein 546 isoform X1"/>
    <property type="match status" value="1"/>
</dbReference>
<dbReference type="FunFam" id="3.30.160.60:FF:002343">
    <property type="entry name" value="Zinc finger protein 33A"/>
    <property type="match status" value="1"/>
</dbReference>
<dbReference type="SUPFAM" id="SSF109640">
    <property type="entry name" value="KRAB domain (Kruppel-associated box)"/>
    <property type="match status" value="1"/>
</dbReference>
<feature type="compositionally biased region" description="Basic and acidic residues" evidence="12">
    <location>
        <begin position="224"/>
        <end position="242"/>
    </location>
</feature>
<keyword evidence="8" id="KW-0238">DNA-binding</keyword>
<dbReference type="KEGG" id="umr:103676331"/>
<dbReference type="Gene3D" id="3.30.160.60">
    <property type="entry name" value="Classic Zinc Finger"/>
    <property type="match status" value="11"/>
</dbReference>
<dbReference type="FunFam" id="3.30.160.60:FF:001465">
    <property type="entry name" value="Zinc finger protein 560"/>
    <property type="match status" value="1"/>
</dbReference>
<sequence>MIPPFEWHILEGVGEKDRKIKEEEERENRVLPAVDQSSKKRSILGILTQVLQNGSHASVCYIRVGTKEESRVAMEEDWEGEANVRGAGVELCKPLEPQNLLPYDSVVFGNLEEEAFVHDPAGARERITKVENIHSALQNSITFEDVAMDFTQEEWALLNSRQRKLYRDVMLENYRNLASLEKQHSKPTLITQMEQEDEMKTETGSHQDICSNGMVLLKTKQAQHKQDTSEKEALSGRKEQTHGARSIEQNKIALSLKSSITWNQRIHPGGNPHQPLHLGKALRDWIHLNPHENIVSGGKSNDFKNDKNTFIGNSFLAVHKRQHTREKSYECTDSRKVLSSVLHFKHEKACIREKSFQCILCGKVLQNHSSIALHMRTHSGEKPFKCNQCGKAYSSSSYLTRHKRIHTGEKPYECRDCGKTFRDSSLLRQHEGIHSRDKPYKCDQCSKTFSRSSRLTMHKIIHTKEKPYSCSDCGKTFSILSYLTRHKRIHTGEKSVECSHCGKALSSPSALKTHLRIHTGEKPYKCDLCGRTFRMSCNLNVHKKMHAGEKPCTCNDCGRAFRDHSCLKEHVRIHTGEKPFACNQCGKAFRCEKAFRRHVSLTIHIRTHTGEKPYECDQCGKTFSVRCNLTVHKRVHTGEKPYQCNVCGHAFSKLSSLRRHHESTHAG</sequence>
<dbReference type="PROSITE" id="PS50157">
    <property type="entry name" value="ZINC_FINGER_C2H2_2"/>
    <property type="match status" value="11"/>
</dbReference>
<dbReference type="Gene3D" id="6.10.140.140">
    <property type="match status" value="1"/>
</dbReference>
<dbReference type="PROSITE" id="PS00028">
    <property type="entry name" value="ZINC_FINGER_C2H2_1"/>
    <property type="match status" value="11"/>
</dbReference>
<evidence type="ECO:0000313" key="15">
    <source>
        <dbReference type="Proteomes" id="UP000261680"/>
    </source>
</evidence>
<organism evidence="15 16">
    <name type="scientific">Ursus maritimus</name>
    <name type="common">Polar bear</name>
    <name type="synonym">Thalarctos maritimus</name>
    <dbReference type="NCBI Taxonomy" id="29073"/>
    <lineage>
        <taxon>Eukaryota</taxon>
        <taxon>Metazoa</taxon>
        <taxon>Chordata</taxon>
        <taxon>Craniata</taxon>
        <taxon>Vertebrata</taxon>
        <taxon>Euteleostomi</taxon>
        <taxon>Mammalia</taxon>
        <taxon>Eutheria</taxon>
        <taxon>Laurasiatheria</taxon>
        <taxon>Carnivora</taxon>
        <taxon>Caniformia</taxon>
        <taxon>Ursidae</taxon>
        <taxon>Ursus</taxon>
    </lineage>
</organism>
<dbReference type="RefSeq" id="XP_040484211.1">
    <property type="nucleotide sequence ID" value="XM_040628277.1"/>
</dbReference>
<dbReference type="PANTHER" id="PTHR24404:SF114">
    <property type="entry name" value="KLUMPFUSS, ISOFORM B-RELATED"/>
    <property type="match status" value="1"/>
</dbReference>
<gene>
    <name evidence="16" type="primary">LOC103676331</name>
</gene>
<dbReference type="InterPro" id="IPR036236">
    <property type="entry name" value="Znf_C2H2_sf"/>
</dbReference>
<dbReference type="GO" id="GO:0008270">
    <property type="term" value="F:zinc ion binding"/>
    <property type="evidence" value="ECO:0007669"/>
    <property type="project" value="UniProtKB-KW"/>
</dbReference>
<dbReference type="SUPFAM" id="SSF57667">
    <property type="entry name" value="beta-beta-alpha zinc fingers"/>
    <property type="match status" value="7"/>
</dbReference>
<protein>
    <submittedName>
        <fullName evidence="16">Zinc finger protein 2 homolog</fullName>
    </submittedName>
</protein>
<feature type="domain" description="C2H2-type" evidence="13">
    <location>
        <begin position="384"/>
        <end position="411"/>
    </location>
</feature>